<dbReference type="InterPro" id="IPR050582">
    <property type="entry name" value="HAD-like_SerB"/>
</dbReference>
<dbReference type="EC" id="3.1.3.3" evidence="3"/>
<evidence type="ECO:0000313" key="11">
    <source>
        <dbReference type="Proteomes" id="UP000636800"/>
    </source>
</evidence>
<keyword evidence="11" id="KW-1185">Reference proteome</keyword>
<gene>
    <name evidence="10" type="ORF">HPP92_011840</name>
    <name evidence="9" type="ORF">HPP92_012184</name>
</gene>
<protein>
    <recommendedName>
        <fullName evidence="3">phosphoserine phosphatase</fullName>
        <ecNumber evidence="3">3.1.3.3</ecNumber>
    </recommendedName>
</protein>
<accession>A0A835R1E1</accession>
<dbReference type="PANTHER" id="PTHR43344">
    <property type="entry name" value="PHOSPHOSERINE PHOSPHATASE"/>
    <property type="match status" value="1"/>
</dbReference>
<evidence type="ECO:0000256" key="2">
    <source>
        <dbReference type="ARBA" id="ARBA00005135"/>
    </source>
</evidence>
<evidence type="ECO:0000313" key="12">
    <source>
        <dbReference type="Proteomes" id="UP000639772"/>
    </source>
</evidence>
<evidence type="ECO:0000256" key="7">
    <source>
        <dbReference type="ARBA" id="ARBA00022842"/>
    </source>
</evidence>
<comment type="cofactor">
    <cofactor evidence="1">
        <name>Mg(2+)</name>
        <dbReference type="ChEBI" id="CHEBI:18420"/>
    </cofactor>
</comment>
<keyword evidence="4" id="KW-0028">Amino-acid biosynthesis</keyword>
<name>A0A835R1E1_VANPL</name>
<dbReference type="GO" id="GO:0009507">
    <property type="term" value="C:chloroplast"/>
    <property type="evidence" value="ECO:0007669"/>
    <property type="project" value="TreeGrafter"/>
</dbReference>
<evidence type="ECO:0000256" key="6">
    <source>
        <dbReference type="ARBA" id="ARBA00022801"/>
    </source>
</evidence>
<evidence type="ECO:0000256" key="1">
    <source>
        <dbReference type="ARBA" id="ARBA00001946"/>
    </source>
</evidence>
<dbReference type="EMBL" id="JADCNM010000005">
    <property type="protein sequence ID" value="KAG0483756.1"/>
    <property type="molecule type" value="Genomic_DNA"/>
</dbReference>
<dbReference type="FunFam" id="1.10.150.210:FF:000003">
    <property type="entry name" value="Phosphoserine phosphatase SerB"/>
    <property type="match status" value="1"/>
</dbReference>
<proteinExistence type="predicted"/>
<evidence type="ECO:0000256" key="4">
    <source>
        <dbReference type="ARBA" id="ARBA00022605"/>
    </source>
</evidence>
<dbReference type="GO" id="GO:0006564">
    <property type="term" value="P:L-serine biosynthetic process"/>
    <property type="evidence" value="ECO:0007669"/>
    <property type="project" value="UniProtKB-KW"/>
</dbReference>
<keyword evidence="5" id="KW-0479">Metal-binding</keyword>
<dbReference type="Pfam" id="PF00702">
    <property type="entry name" value="Hydrolase"/>
    <property type="match status" value="1"/>
</dbReference>
<dbReference type="Proteomes" id="UP000636800">
    <property type="component" value="Chromosome 5"/>
</dbReference>
<reference evidence="11 12" key="1">
    <citation type="journal article" date="2020" name="Nat. Food">
        <title>A phased Vanilla planifolia genome enables genetic improvement of flavour and production.</title>
        <authorList>
            <person name="Hasing T."/>
            <person name="Tang H."/>
            <person name="Brym M."/>
            <person name="Khazi F."/>
            <person name="Huang T."/>
            <person name="Chambers A.H."/>
        </authorList>
    </citation>
    <scope>NUCLEOTIDE SEQUENCE [LARGE SCALE GENOMIC DNA]</scope>
    <source>
        <tissue evidence="10">Leaf</tissue>
    </source>
</reference>
<comment type="caution">
    <text evidence="10">The sequence shown here is derived from an EMBL/GenBank/DDBJ whole genome shotgun (WGS) entry which is preliminary data.</text>
</comment>
<dbReference type="GO" id="GO:0000287">
    <property type="term" value="F:magnesium ion binding"/>
    <property type="evidence" value="ECO:0007669"/>
    <property type="project" value="TreeGrafter"/>
</dbReference>
<evidence type="ECO:0000313" key="10">
    <source>
        <dbReference type="EMBL" id="KAG0483756.1"/>
    </source>
</evidence>
<keyword evidence="8" id="KW-0718">Serine biosynthesis</keyword>
<evidence type="ECO:0000256" key="3">
    <source>
        <dbReference type="ARBA" id="ARBA00012640"/>
    </source>
</evidence>
<dbReference type="InterPro" id="IPR023214">
    <property type="entry name" value="HAD_sf"/>
</dbReference>
<comment type="pathway">
    <text evidence="2">Amino-acid biosynthesis; L-serine biosynthesis; L-serine from 3-phospho-D-glycerate: step 3/3.</text>
</comment>
<dbReference type="EMBL" id="JADCNL010000005">
    <property type="protein sequence ID" value="KAG0481326.1"/>
    <property type="molecule type" value="Genomic_DNA"/>
</dbReference>
<evidence type="ECO:0000256" key="5">
    <source>
        <dbReference type="ARBA" id="ARBA00022723"/>
    </source>
</evidence>
<dbReference type="OrthoDB" id="27226at2759"/>
<keyword evidence="7" id="KW-0460">Magnesium</keyword>
<dbReference type="SUPFAM" id="SSF56784">
    <property type="entry name" value="HAD-like"/>
    <property type="match status" value="1"/>
</dbReference>
<organism evidence="10 12">
    <name type="scientific">Vanilla planifolia</name>
    <name type="common">Vanilla</name>
    <dbReference type="NCBI Taxonomy" id="51239"/>
    <lineage>
        <taxon>Eukaryota</taxon>
        <taxon>Viridiplantae</taxon>
        <taxon>Streptophyta</taxon>
        <taxon>Embryophyta</taxon>
        <taxon>Tracheophyta</taxon>
        <taxon>Spermatophyta</taxon>
        <taxon>Magnoliopsida</taxon>
        <taxon>Liliopsida</taxon>
        <taxon>Asparagales</taxon>
        <taxon>Orchidaceae</taxon>
        <taxon>Vanilloideae</taxon>
        <taxon>Vanilleae</taxon>
        <taxon>Vanilla</taxon>
    </lineage>
</organism>
<dbReference type="Gene3D" id="3.40.50.1000">
    <property type="entry name" value="HAD superfamily/HAD-like"/>
    <property type="match status" value="1"/>
</dbReference>
<keyword evidence="6" id="KW-0378">Hydrolase</keyword>
<dbReference type="Proteomes" id="UP000639772">
    <property type="component" value="Unassembled WGS sequence"/>
</dbReference>
<evidence type="ECO:0000256" key="8">
    <source>
        <dbReference type="ARBA" id="ARBA00023299"/>
    </source>
</evidence>
<dbReference type="AlphaFoldDB" id="A0A835R1E1"/>
<dbReference type="PANTHER" id="PTHR43344:SF2">
    <property type="entry name" value="PHOSPHOSERINE PHOSPHATASE"/>
    <property type="match status" value="1"/>
</dbReference>
<dbReference type="Gene3D" id="1.10.150.210">
    <property type="entry name" value="Phosphoserine phosphatase, domain 2"/>
    <property type="match status" value="1"/>
</dbReference>
<dbReference type="NCBIfam" id="TIGR01488">
    <property type="entry name" value="HAD-SF-IB"/>
    <property type="match status" value="1"/>
</dbReference>
<dbReference type="InterPro" id="IPR036412">
    <property type="entry name" value="HAD-like_sf"/>
</dbReference>
<dbReference type="GO" id="GO:0036424">
    <property type="term" value="F:L-phosphoserine phosphatase activity"/>
    <property type="evidence" value="ECO:0007669"/>
    <property type="project" value="TreeGrafter"/>
</dbReference>
<sequence length="193" mass="21293">MAGIYSARINPVSSQLCYLKVSPLFSNIRESSFQFAIKVRRSYRPWNIVATALQPQNSVHASHFGNKKPSKEVLDIWRNADVVCFDVDSTVCLDEGIDEFAEFCGAGKAVAEWTNKAMSGSIPFEEALGARLSIFKPSLSQLNDFLGKRPPRISPGIAQLIGKLKACNADIYLISGGFRQMIKLDQDGGDFLE</sequence>
<evidence type="ECO:0000313" key="9">
    <source>
        <dbReference type="EMBL" id="KAG0481326.1"/>
    </source>
</evidence>